<dbReference type="InterPro" id="IPR035897">
    <property type="entry name" value="Toll_tir_struct_dom_sf"/>
</dbReference>
<organism evidence="2 3">
    <name type="scientific">Umezawaea endophytica</name>
    <dbReference type="NCBI Taxonomy" id="1654476"/>
    <lineage>
        <taxon>Bacteria</taxon>
        <taxon>Bacillati</taxon>
        <taxon>Actinomycetota</taxon>
        <taxon>Actinomycetes</taxon>
        <taxon>Pseudonocardiales</taxon>
        <taxon>Pseudonocardiaceae</taxon>
        <taxon>Umezawaea</taxon>
    </lineage>
</organism>
<dbReference type="SUPFAM" id="SSF52200">
    <property type="entry name" value="Toll/Interleukin receptor TIR domain"/>
    <property type="match status" value="1"/>
</dbReference>
<name>A0A9X3A428_9PSEU</name>
<gene>
    <name evidence="2" type="ORF">NZH93_28305</name>
</gene>
<feature type="domain" description="TIR" evidence="1">
    <location>
        <begin position="2"/>
        <end position="131"/>
    </location>
</feature>
<keyword evidence="3" id="KW-1185">Reference proteome</keyword>
<dbReference type="RefSeq" id="WP_259626271.1">
    <property type="nucleotide sequence ID" value="NZ_JANYMP010000015.1"/>
</dbReference>
<protein>
    <submittedName>
        <fullName evidence="2">Toll/interleukin-1 receptor domain-containing protein</fullName>
    </submittedName>
</protein>
<dbReference type="Proteomes" id="UP001141259">
    <property type="component" value="Unassembled WGS sequence"/>
</dbReference>
<reference evidence="2" key="1">
    <citation type="submission" date="2022-08" db="EMBL/GenBank/DDBJ databases">
        <authorList>
            <person name="Tistechok S."/>
            <person name="Samborskyy M."/>
            <person name="Roman I."/>
        </authorList>
    </citation>
    <scope>NUCLEOTIDE SEQUENCE</scope>
    <source>
        <strain evidence="2">DSM 103496</strain>
    </source>
</reference>
<evidence type="ECO:0000259" key="1">
    <source>
        <dbReference type="PROSITE" id="PS50104"/>
    </source>
</evidence>
<evidence type="ECO:0000313" key="3">
    <source>
        <dbReference type="Proteomes" id="UP001141259"/>
    </source>
</evidence>
<dbReference type="EMBL" id="JANYMP010000015">
    <property type="protein sequence ID" value="MCS7480778.1"/>
    <property type="molecule type" value="Genomic_DNA"/>
</dbReference>
<proteinExistence type="predicted"/>
<dbReference type="PROSITE" id="PS50104">
    <property type="entry name" value="TIR"/>
    <property type="match status" value="1"/>
</dbReference>
<sequence length="375" mass="41910">MSDVSIFFSYAHIDNESTHERLRELSGDIRTQYMSMSGLSVDIFFDVDSIALGEKWRQRIEAGLTESTVLFAIISPAYLRSPVCRDEIKTFLTLLGEQRHKVLIPLLLFPKSEIDQRFSDDELWIEISEVQFRRIHDLRIEERGSKAWMGAVIEIASRMDEIIGVLDEPLAGVELAVAGELNRTEENPVDEVAMEPSGRLESMAAAEEYLPEFVEITTDFGNLMKEYAAEMELATPKAAGATSFKEKLLASNSLASKLAPITEAFSEKSLQMRKILAIITPGISEILRQVVDATPEERNDPEVQNLIKNARFMVDNIINSVQSATPFNDSTEGLKGLSGPLDKVLIKMQSAMLVMVDLNATGQAWSEILDFLEDD</sequence>
<accession>A0A9X3A428</accession>
<dbReference type="InterPro" id="IPR000157">
    <property type="entry name" value="TIR_dom"/>
</dbReference>
<keyword evidence="2" id="KW-0675">Receptor</keyword>
<dbReference type="Gene3D" id="3.40.50.10140">
    <property type="entry name" value="Toll/interleukin-1 receptor homology (TIR) domain"/>
    <property type="match status" value="1"/>
</dbReference>
<comment type="caution">
    <text evidence="2">The sequence shown here is derived from an EMBL/GenBank/DDBJ whole genome shotgun (WGS) entry which is preliminary data.</text>
</comment>
<dbReference type="GO" id="GO:0007165">
    <property type="term" value="P:signal transduction"/>
    <property type="evidence" value="ECO:0007669"/>
    <property type="project" value="InterPro"/>
</dbReference>
<dbReference type="Pfam" id="PF13676">
    <property type="entry name" value="TIR_2"/>
    <property type="match status" value="1"/>
</dbReference>
<dbReference type="AlphaFoldDB" id="A0A9X3A428"/>
<evidence type="ECO:0000313" key="2">
    <source>
        <dbReference type="EMBL" id="MCS7480778.1"/>
    </source>
</evidence>